<dbReference type="NCBIfam" id="TIGR01901">
    <property type="entry name" value="adhes_NPXG"/>
    <property type="match status" value="1"/>
</dbReference>
<dbReference type="Gene3D" id="2.160.20.10">
    <property type="entry name" value="Single-stranded right-handed beta-helix, Pectin lyase-like"/>
    <property type="match status" value="2"/>
</dbReference>
<sequence>MKPYPRQLRRSAAGSTLVATCGFALSTTLIYVFPQLSSAQIIPDGSLGANPSVVVSESAIRTRIDGGVQQNTALFHSFQDFNIDADNSVYFANPADVEAIFTRVTGTNLSQLDGTLGVLGTADLFLLNPNGIIFGPDSHLDISGSLTASTAGSFEWSDGSSFSAVDPAIPPTLTVSLTPGVQQGLSERSADIIQAGQLTVGQDLLLVADNIDLQGRLEAGRDMTLTASDTLQVRDGAGRLFGIVADRNTTINTGEQVILKDSVVANDIKITTGSLTATDGARLVIFSLGGIESGNVNITADGTVIFAGENTQEVSGIENRVPFDGTIDAGDISITANRLELLNGAVISASTSGEGDSGKVTIAISETTLLEGEDSSGFGSGIFSQVNSAGRGNSRGIFLSTGILTIRNGGEISATSRGQGDAGTIQIIVRDMTSLDGFSSRGLESGIFSNTDIFRGRRPIGDAGNIFISTGSLSLTNNAFISSNAFGIGKAGSITIQARDNIVLVGSFERSATTQSSSINTQVADTAISPEGGNISITARSLDIINGGRIGASTFGKGNAGNISINASESISLEGVDGFPADGILSAVYFDATGDGGEISINTGSLSLSNTAGIQSFTQGEGNGGQIIVNADTMEITTGGRLISSTFSSSNAGSIQAHITDSLTIIGEDSGVFAEADVGSTGNAASIFIDPRLITLRDSATIGVRNQGTGIGGNVGLVSDQLILDNNASISAETASNQGGNITLLIDDLVLLRNSSNISTTAGTAGAEGDGGNVTIDTNFLVSPFDEDNNITANADLGRGGRIQITASGVYGIENQANEIPVRNDITASSNANLDGEVNVNTLDLDPTRDTTRLPSDTGAPAISQRCNPGQGVSSFVATGRGGVPLGPEDAISPQTLWEELYTPSSQDTASEASPTLSTDTPTALFTEAQSWDVNAEGDIVLTAGKNHPSPRRTAISPTCSLAD</sequence>
<reference evidence="4" key="1">
    <citation type="submission" date="2020-10" db="EMBL/GenBank/DDBJ databases">
        <authorList>
            <person name="Castelo-Branco R."/>
            <person name="Eusebio N."/>
            <person name="Adriana R."/>
            <person name="Vieira A."/>
            <person name="Brugerolle De Fraissinette N."/>
            <person name="Rezende De Castro R."/>
            <person name="Schneider M.P."/>
            <person name="Vasconcelos V."/>
            <person name="Leao P.N."/>
        </authorList>
    </citation>
    <scope>NUCLEOTIDE SEQUENCE</scope>
    <source>
        <strain evidence="4">LEGE 11479</strain>
    </source>
</reference>
<evidence type="ECO:0000256" key="1">
    <source>
        <dbReference type="SAM" id="MobiDB-lite"/>
    </source>
</evidence>
<dbReference type="InterPro" id="IPR012334">
    <property type="entry name" value="Pectin_lyas_fold"/>
</dbReference>
<dbReference type="EMBL" id="JADEXP010000032">
    <property type="protein sequence ID" value="MBE9066211.1"/>
    <property type="molecule type" value="Genomic_DNA"/>
</dbReference>
<feature type="domain" description="Filamentous haemagglutinin FhaB/tRNA nuclease CdiA-like TPS" evidence="3">
    <location>
        <begin position="44"/>
        <end position="157"/>
    </location>
</feature>
<dbReference type="RefSeq" id="WP_193991812.1">
    <property type="nucleotide sequence ID" value="NZ_JADEXP010000032.1"/>
</dbReference>
<feature type="transmembrane region" description="Helical" evidence="2">
    <location>
        <begin position="12"/>
        <end position="33"/>
    </location>
</feature>
<gene>
    <name evidence="4" type="ORF">IQ260_06055</name>
</gene>
<feature type="region of interest" description="Disordered" evidence="1">
    <location>
        <begin position="943"/>
        <end position="964"/>
    </location>
</feature>
<organism evidence="4 5">
    <name type="scientific">Leptolyngbya cf. ectocarpi LEGE 11479</name>
    <dbReference type="NCBI Taxonomy" id="1828722"/>
    <lineage>
        <taxon>Bacteria</taxon>
        <taxon>Bacillati</taxon>
        <taxon>Cyanobacteriota</taxon>
        <taxon>Cyanophyceae</taxon>
        <taxon>Leptolyngbyales</taxon>
        <taxon>Leptolyngbyaceae</taxon>
        <taxon>Leptolyngbya group</taxon>
        <taxon>Leptolyngbya</taxon>
    </lineage>
</organism>
<proteinExistence type="predicted"/>
<evidence type="ECO:0000256" key="2">
    <source>
        <dbReference type="SAM" id="Phobius"/>
    </source>
</evidence>
<keyword evidence="5" id="KW-1185">Reference proteome</keyword>
<protein>
    <submittedName>
        <fullName evidence="4">Filamentous hemagglutinin N-terminal domain-containing protein</fullName>
    </submittedName>
</protein>
<dbReference type="Proteomes" id="UP000615026">
    <property type="component" value="Unassembled WGS sequence"/>
</dbReference>
<keyword evidence="2" id="KW-0472">Membrane</keyword>
<accession>A0A928X2K7</accession>
<dbReference type="SUPFAM" id="SSF51126">
    <property type="entry name" value="Pectin lyase-like"/>
    <property type="match status" value="3"/>
</dbReference>
<keyword evidence="2" id="KW-0812">Transmembrane</keyword>
<evidence type="ECO:0000313" key="4">
    <source>
        <dbReference type="EMBL" id="MBE9066211.1"/>
    </source>
</evidence>
<dbReference type="Pfam" id="PF05860">
    <property type="entry name" value="TPS"/>
    <property type="match status" value="1"/>
</dbReference>
<name>A0A928X2K7_LEPEC</name>
<dbReference type="AlphaFoldDB" id="A0A928X2K7"/>
<keyword evidence="2" id="KW-1133">Transmembrane helix</keyword>
<evidence type="ECO:0000259" key="3">
    <source>
        <dbReference type="SMART" id="SM00912"/>
    </source>
</evidence>
<feature type="region of interest" description="Disordered" evidence="1">
    <location>
        <begin position="838"/>
        <end position="869"/>
    </location>
</feature>
<comment type="caution">
    <text evidence="4">The sequence shown here is derived from an EMBL/GenBank/DDBJ whole genome shotgun (WGS) entry which is preliminary data.</text>
</comment>
<evidence type="ECO:0000313" key="5">
    <source>
        <dbReference type="Proteomes" id="UP000615026"/>
    </source>
</evidence>
<dbReference type="InterPro" id="IPR011050">
    <property type="entry name" value="Pectin_lyase_fold/virulence"/>
</dbReference>
<dbReference type="SMART" id="SM00912">
    <property type="entry name" value="Haemagg_act"/>
    <property type="match status" value="1"/>
</dbReference>
<dbReference type="InterPro" id="IPR008638">
    <property type="entry name" value="FhaB/CdiA-like_TPS"/>
</dbReference>